<dbReference type="InterPro" id="IPR050330">
    <property type="entry name" value="Bact_OuterMem_StrucFunc"/>
</dbReference>
<organism evidence="5">
    <name type="scientific">Thiothrix fructosivorans</name>
    <dbReference type="NCBI Taxonomy" id="111770"/>
    <lineage>
        <taxon>Bacteria</taxon>
        <taxon>Pseudomonadati</taxon>
        <taxon>Pseudomonadota</taxon>
        <taxon>Gammaproteobacteria</taxon>
        <taxon>Thiotrichales</taxon>
        <taxon>Thiotrichaceae</taxon>
        <taxon>Thiothrix</taxon>
    </lineage>
</organism>
<evidence type="ECO:0000259" key="3">
    <source>
        <dbReference type="PROSITE" id="PS51123"/>
    </source>
</evidence>
<dbReference type="InterPro" id="IPR006665">
    <property type="entry name" value="OmpA-like"/>
</dbReference>
<evidence type="ECO:0000256" key="2">
    <source>
        <dbReference type="SAM" id="SignalP"/>
    </source>
</evidence>
<reference evidence="5" key="2">
    <citation type="submission" date="2021-04" db="EMBL/GenBank/DDBJ databases">
        <title>Complete Genome and methylome analysis of Thiothrix fructosivorans ATCC 49748.</title>
        <authorList>
            <person name="Fomenkov A."/>
            <person name="Sun L."/>
            <person name="Vincze T."/>
            <person name="Grabovich M.Y."/>
            <person name="Roberts R.J."/>
        </authorList>
    </citation>
    <scope>NUCLEOTIDE SEQUENCE</scope>
    <source>
        <strain evidence="5">ATCC 49748</strain>
    </source>
</reference>
<accession>A0A8B0SKJ0</accession>
<gene>
    <name evidence="5" type="ORF">J1836_004460</name>
    <name evidence="4" type="ORF">J1836_08370</name>
</gene>
<dbReference type="Proteomes" id="UP000664466">
    <property type="component" value="Unassembled WGS sequence"/>
</dbReference>
<dbReference type="Gene3D" id="1.25.40.10">
    <property type="entry name" value="Tetratricopeptide repeat domain"/>
    <property type="match status" value="1"/>
</dbReference>
<dbReference type="GO" id="GO:0016020">
    <property type="term" value="C:membrane"/>
    <property type="evidence" value="ECO:0007669"/>
    <property type="project" value="UniProtKB-UniRule"/>
</dbReference>
<dbReference type="Gene3D" id="3.30.1330.60">
    <property type="entry name" value="OmpA-like domain"/>
    <property type="match status" value="1"/>
</dbReference>
<evidence type="ECO:0000256" key="1">
    <source>
        <dbReference type="PROSITE-ProRule" id="PRU00473"/>
    </source>
</evidence>
<dbReference type="SUPFAM" id="SSF48452">
    <property type="entry name" value="TPR-like"/>
    <property type="match status" value="1"/>
</dbReference>
<keyword evidence="2" id="KW-0732">Signal</keyword>
<dbReference type="InterPro" id="IPR036737">
    <property type="entry name" value="OmpA-like_sf"/>
</dbReference>
<evidence type="ECO:0000313" key="5">
    <source>
        <dbReference type="EMBL" id="QTX11611.1"/>
    </source>
</evidence>
<dbReference type="PROSITE" id="PS51123">
    <property type="entry name" value="OMPA_2"/>
    <property type="match status" value="1"/>
</dbReference>
<evidence type="ECO:0000313" key="6">
    <source>
        <dbReference type="Proteomes" id="UP000664466"/>
    </source>
</evidence>
<dbReference type="InterPro" id="IPR011990">
    <property type="entry name" value="TPR-like_helical_dom_sf"/>
</dbReference>
<dbReference type="AlphaFoldDB" id="A0A8B0SKJ0"/>
<sequence length="386" mass="42943">MLKKQRLAVSFALCLTFLNACSTQVIQPSDQPQPLQAATTSITRQLFAGIHANQGLWGQLRPKSMALDVMVDAYSQEQLLLNKQVTQYIQQTAKAYTDEPILPLSRESLRDSNYVLQSSIALEQHPNPTLGKLYHQQGIIRKAQDGTVIARADAWITDKNLNYQRYPEFKDSPSYTLQKSPHPTTIVPHQRQGFATLALLNEAGEAYAKQQYSKAIRLYQAAAQHADGLTPRTYAGLYISHLRLGQNDQSEQAFDKLLALSFTQNKELALKILFKVGTEQFAGNPMTQEQYTLWVDKIAAYLDAQPKCIGVTGHGSHSGSAAFNNALSLRRANHVRDMMKTAFPATASKIRTAGKGFSENIVGTGSDDERDALDRRIEFTLPACKR</sequence>
<name>A0A8B0SKJ0_9GAMM</name>
<proteinExistence type="predicted"/>
<keyword evidence="6" id="KW-1185">Reference proteome</keyword>
<feature type="chain" id="PRO_5032761237" evidence="2">
    <location>
        <begin position="23"/>
        <end position="386"/>
    </location>
</feature>
<dbReference type="EMBL" id="CP072748">
    <property type="protein sequence ID" value="QTX11611.1"/>
    <property type="molecule type" value="Genomic_DNA"/>
</dbReference>
<dbReference type="CDD" id="cd07185">
    <property type="entry name" value="OmpA_C-like"/>
    <property type="match status" value="1"/>
</dbReference>
<dbReference type="Pfam" id="PF00691">
    <property type="entry name" value="OmpA"/>
    <property type="match status" value="1"/>
</dbReference>
<dbReference type="PANTHER" id="PTHR30329">
    <property type="entry name" value="STATOR ELEMENT OF FLAGELLAR MOTOR COMPLEX"/>
    <property type="match status" value="1"/>
</dbReference>
<feature type="signal peptide" evidence="2">
    <location>
        <begin position="1"/>
        <end position="22"/>
    </location>
</feature>
<dbReference type="EMBL" id="JAFMPM010000006">
    <property type="protein sequence ID" value="MBO0612939.1"/>
    <property type="molecule type" value="Genomic_DNA"/>
</dbReference>
<feature type="domain" description="OmpA-like" evidence="3">
    <location>
        <begin position="261"/>
        <end position="385"/>
    </location>
</feature>
<dbReference type="PANTHER" id="PTHR30329:SF21">
    <property type="entry name" value="LIPOPROTEIN YIAD-RELATED"/>
    <property type="match status" value="1"/>
</dbReference>
<dbReference type="RefSeq" id="WP_207250681.1">
    <property type="nucleotide sequence ID" value="NZ_JAFMPM010000006.1"/>
</dbReference>
<protein>
    <submittedName>
        <fullName evidence="5">OmpA family protein</fullName>
    </submittedName>
</protein>
<dbReference type="SUPFAM" id="SSF103088">
    <property type="entry name" value="OmpA-like"/>
    <property type="match status" value="1"/>
</dbReference>
<keyword evidence="1" id="KW-0472">Membrane</keyword>
<evidence type="ECO:0000313" key="4">
    <source>
        <dbReference type="EMBL" id="MBO0612939.1"/>
    </source>
</evidence>
<reference evidence="4 6" key="1">
    <citation type="submission" date="2021-03" db="EMBL/GenBank/DDBJ databases">
        <title>Draft genome and methylome analysis of Thiotrix fructosivoruns ATCC 49748.</title>
        <authorList>
            <person name="Fomenkov A."/>
            <person name="Grabovich M.Y."/>
            <person name="Roberts R.J."/>
        </authorList>
    </citation>
    <scope>NUCLEOTIDE SEQUENCE [LARGE SCALE GENOMIC DNA]</scope>
    <source>
        <strain evidence="4 6">ATCC 49748</strain>
    </source>
</reference>